<feature type="domain" description="Glycoside hydrolase family 20 catalytic" evidence="8">
    <location>
        <begin position="168"/>
        <end position="514"/>
    </location>
</feature>
<dbReference type="Pfam" id="PF02838">
    <property type="entry name" value="Glyco_hydro_20b"/>
    <property type="match status" value="1"/>
</dbReference>
<comment type="catalytic activity">
    <reaction evidence="1">
        <text>Hydrolysis of terminal non-reducing N-acetyl-D-hexosamine residues in N-acetyl-beta-D-hexosaminides.</text>
        <dbReference type="EC" id="3.2.1.52"/>
    </reaction>
</comment>
<dbReference type="InterPro" id="IPR006141">
    <property type="entry name" value="Intein_N"/>
</dbReference>
<evidence type="ECO:0000313" key="13">
    <source>
        <dbReference type="Proteomes" id="UP000198724"/>
    </source>
</evidence>
<dbReference type="SUPFAM" id="SSF51445">
    <property type="entry name" value="(Trans)glycosidases"/>
    <property type="match status" value="1"/>
</dbReference>
<feature type="chain" id="PRO_5011618246" description="beta-N-acetylhexosaminidase" evidence="7">
    <location>
        <begin position="25"/>
        <end position="778"/>
    </location>
</feature>
<dbReference type="Gene3D" id="3.20.20.80">
    <property type="entry name" value="Glycosidases"/>
    <property type="match status" value="1"/>
</dbReference>
<gene>
    <name evidence="12" type="ORF">SAMN05421739_102524</name>
</gene>
<keyword evidence="4" id="KW-0378">Hydrolase</keyword>
<accession>A0A1I2RSZ6</accession>
<organism evidence="12 13">
    <name type="scientific">Pontibacter chinhatensis</name>
    <dbReference type="NCBI Taxonomy" id="1436961"/>
    <lineage>
        <taxon>Bacteria</taxon>
        <taxon>Pseudomonadati</taxon>
        <taxon>Bacteroidota</taxon>
        <taxon>Cytophagia</taxon>
        <taxon>Cytophagales</taxon>
        <taxon>Hymenobacteraceae</taxon>
        <taxon>Pontibacter</taxon>
    </lineage>
</organism>
<evidence type="ECO:0000256" key="3">
    <source>
        <dbReference type="ARBA" id="ARBA00012663"/>
    </source>
</evidence>
<dbReference type="PANTHER" id="PTHR22600">
    <property type="entry name" value="BETA-HEXOSAMINIDASE"/>
    <property type="match status" value="1"/>
</dbReference>
<name>A0A1I2RSZ6_9BACT</name>
<evidence type="ECO:0000256" key="2">
    <source>
        <dbReference type="ARBA" id="ARBA00006285"/>
    </source>
</evidence>
<dbReference type="PROSITE" id="PS50817">
    <property type="entry name" value="INTEIN_N_TER"/>
    <property type="match status" value="1"/>
</dbReference>
<keyword evidence="5" id="KW-0326">Glycosidase</keyword>
<dbReference type="EMBL" id="FOOT01000002">
    <property type="protein sequence ID" value="SFG43815.1"/>
    <property type="molecule type" value="Genomic_DNA"/>
</dbReference>
<sequence length="778" mass="87704">MRFNKTFPLLLSMAFLLGLSSTQAQNQTAGPAISIIPKPQHLTSQSGHFTLNADTKIHVPAQNEELKSIADQLAQSIKTATGVQPQVIQKDAKKKAKNIIQLSLTAATDTLGKEGYTLEVTPEQIILAANQPNGLFIGTQSIKQLLPPQPTKAPVTIPAVRIADKPRYEWRGMHLDVTRHFMPVEFVKQYIDYLAMHKLNTFHWHLTDDQGWRIEIKKHPKLTEISAWRDSTLIGHYWDLPQTYDNKRHGGFYTQEQIKEVVKYAQERYITVVPEIEMPGHAVAALAAYPELSCTGGPFKVEGKWGIFDDIFCAGNEQTFAFLEDVMTEVLALFPSQIVHIGGDEAPKTRWKECPKCQKRIKDEGLKDEHELQSYFVQRMEKFLNAKGRTIIGWDEILEGGLAPNALVMSWRGEKGGIEAAKQKHYVVMTPGNYVYFDHYQGDRELEPVTIHGNNPLARVYSYNPTPAELSKEEQKYILGAQANIWTEYIPNTKHVEYMAFPRVAALSEVLWTPVNLKNWDDFKARMQQQYQRYDAMGINYAKSAFQVKQQLQVVPERKAARVTFTTDAAGTDIYYTLDGSEPTAKSRKYTGPFELTKAAVIKAGSFQDGKLIGQATTRVFDAHKALNRKVTLAKEPHRSFSPGTAALVNGLYGTTDHYDGHWLGYLKDDLEAVIDLEQVQSISKISSSYVQHIGYRVFLPTQVEYAVSEDGKNFKTVKVISNAGKEEGMMRKTIAAEFPATKARFVKVIARNVGVAPDQYTVRGRETWLLVDELSVE</sequence>
<feature type="domain" description="F5/8 type C" evidence="9">
    <location>
        <begin position="655"/>
        <end position="753"/>
    </location>
</feature>
<dbReference type="InterPro" id="IPR017853">
    <property type="entry name" value="GH"/>
</dbReference>
<dbReference type="Pfam" id="PF00754">
    <property type="entry name" value="F5_F8_type_C"/>
    <property type="match status" value="1"/>
</dbReference>
<dbReference type="InterPro" id="IPR015883">
    <property type="entry name" value="Glyco_hydro_20_cat"/>
</dbReference>
<feature type="signal peptide" evidence="7">
    <location>
        <begin position="1"/>
        <end position="24"/>
    </location>
</feature>
<dbReference type="OrthoDB" id="9763537at2"/>
<dbReference type="AlphaFoldDB" id="A0A1I2RSZ6"/>
<dbReference type="SUPFAM" id="SSF49785">
    <property type="entry name" value="Galactose-binding domain-like"/>
    <property type="match status" value="1"/>
</dbReference>
<dbReference type="InterPro" id="IPR029018">
    <property type="entry name" value="Hex-like_dom2"/>
</dbReference>
<dbReference type="InterPro" id="IPR008979">
    <property type="entry name" value="Galactose-bd-like_sf"/>
</dbReference>
<evidence type="ECO:0000259" key="9">
    <source>
        <dbReference type="Pfam" id="PF00754"/>
    </source>
</evidence>
<dbReference type="STRING" id="1436961.SAMN05421739_102524"/>
<evidence type="ECO:0000259" key="11">
    <source>
        <dbReference type="Pfam" id="PF13290"/>
    </source>
</evidence>
<dbReference type="RefSeq" id="WP_092099971.1">
    <property type="nucleotide sequence ID" value="NZ_FOOT01000002.1"/>
</dbReference>
<dbReference type="GO" id="GO:0030203">
    <property type="term" value="P:glycosaminoglycan metabolic process"/>
    <property type="evidence" value="ECO:0007669"/>
    <property type="project" value="TreeGrafter"/>
</dbReference>
<dbReference type="Pfam" id="PF13290">
    <property type="entry name" value="CHB_HEX_C_1"/>
    <property type="match status" value="1"/>
</dbReference>
<dbReference type="GO" id="GO:0005975">
    <property type="term" value="P:carbohydrate metabolic process"/>
    <property type="evidence" value="ECO:0007669"/>
    <property type="project" value="InterPro"/>
</dbReference>
<protein>
    <recommendedName>
        <fullName evidence="3">beta-N-acetylhexosaminidase</fullName>
        <ecNumber evidence="3">3.2.1.52</ecNumber>
    </recommendedName>
</protein>
<dbReference type="GO" id="GO:0016539">
    <property type="term" value="P:intein-mediated protein splicing"/>
    <property type="evidence" value="ECO:0007669"/>
    <property type="project" value="InterPro"/>
</dbReference>
<feature type="domain" description="GH29D-like beta-sandwich" evidence="11">
    <location>
        <begin position="560"/>
        <end position="610"/>
    </location>
</feature>
<feature type="active site" description="Proton donor" evidence="6">
    <location>
        <position position="345"/>
    </location>
</feature>
<dbReference type="EC" id="3.2.1.52" evidence="3"/>
<evidence type="ECO:0000256" key="7">
    <source>
        <dbReference type="SAM" id="SignalP"/>
    </source>
</evidence>
<dbReference type="PRINTS" id="PR00738">
    <property type="entry name" value="GLHYDRLASE20"/>
</dbReference>
<dbReference type="InterPro" id="IPR015882">
    <property type="entry name" value="HEX_bac_N"/>
</dbReference>
<proteinExistence type="inferred from homology"/>
<dbReference type="Gene3D" id="3.30.379.10">
    <property type="entry name" value="Chitobiase/beta-hexosaminidase domain 2-like"/>
    <property type="match status" value="1"/>
</dbReference>
<dbReference type="CDD" id="cd06563">
    <property type="entry name" value="GH20_chitobiase-like"/>
    <property type="match status" value="1"/>
</dbReference>
<dbReference type="InterPro" id="IPR000421">
    <property type="entry name" value="FA58C"/>
</dbReference>
<dbReference type="InterPro" id="IPR059177">
    <property type="entry name" value="GH29D-like_dom"/>
</dbReference>
<reference evidence="13" key="1">
    <citation type="submission" date="2016-10" db="EMBL/GenBank/DDBJ databases">
        <authorList>
            <person name="Varghese N."/>
            <person name="Submissions S."/>
        </authorList>
    </citation>
    <scope>NUCLEOTIDE SEQUENCE [LARGE SCALE GENOMIC DNA]</scope>
    <source>
        <strain evidence="13">LP51</strain>
    </source>
</reference>
<evidence type="ECO:0000256" key="6">
    <source>
        <dbReference type="PIRSR" id="PIRSR625705-1"/>
    </source>
</evidence>
<evidence type="ECO:0000256" key="5">
    <source>
        <dbReference type="ARBA" id="ARBA00023295"/>
    </source>
</evidence>
<dbReference type="PANTHER" id="PTHR22600:SF57">
    <property type="entry name" value="BETA-N-ACETYLHEXOSAMINIDASE"/>
    <property type="match status" value="1"/>
</dbReference>
<feature type="domain" description="Beta-hexosaminidase bacterial type N-terminal" evidence="10">
    <location>
        <begin position="33"/>
        <end position="164"/>
    </location>
</feature>
<evidence type="ECO:0000256" key="1">
    <source>
        <dbReference type="ARBA" id="ARBA00001231"/>
    </source>
</evidence>
<dbReference type="InterPro" id="IPR025705">
    <property type="entry name" value="Beta_hexosaminidase_sua/sub"/>
</dbReference>
<evidence type="ECO:0000259" key="8">
    <source>
        <dbReference type="Pfam" id="PF00728"/>
    </source>
</evidence>
<evidence type="ECO:0000256" key="4">
    <source>
        <dbReference type="ARBA" id="ARBA00022801"/>
    </source>
</evidence>
<dbReference type="GO" id="GO:0016020">
    <property type="term" value="C:membrane"/>
    <property type="evidence" value="ECO:0007669"/>
    <property type="project" value="TreeGrafter"/>
</dbReference>
<evidence type="ECO:0000259" key="10">
    <source>
        <dbReference type="Pfam" id="PF02838"/>
    </source>
</evidence>
<dbReference type="Proteomes" id="UP000198724">
    <property type="component" value="Unassembled WGS sequence"/>
</dbReference>
<dbReference type="SUPFAM" id="SSF55545">
    <property type="entry name" value="beta-N-acetylhexosaminidase-like domain"/>
    <property type="match status" value="1"/>
</dbReference>
<dbReference type="Pfam" id="PF00728">
    <property type="entry name" value="Glyco_hydro_20"/>
    <property type="match status" value="1"/>
</dbReference>
<comment type="similarity">
    <text evidence="2">Belongs to the glycosyl hydrolase 20 family.</text>
</comment>
<dbReference type="Gene3D" id="2.60.120.260">
    <property type="entry name" value="Galactose-binding domain-like"/>
    <property type="match status" value="1"/>
</dbReference>
<evidence type="ECO:0000313" key="12">
    <source>
        <dbReference type="EMBL" id="SFG43815.1"/>
    </source>
</evidence>
<keyword evidence="13" id="KW-1185">Reference proteome</keyword>
<dbReference type="GO" id="GO:0004563">
    <property type="term" value="F:beta-N-acetylhexosaminidase activity"/>
    <property type="evidence" value="ECO:0007669"/>
    <property type="project" value="UniProtKB-EC"/>
</dbReference>
<keyword evidence="7" id="KW-0732">Signal</keyword>